<dbReference type="InterPro" id="IPR000253">
    <property type="entry name" value="FHA_dom"/>
</dbReference>
<feature type="region of interest" description="Disordered" evidence="1">
    <location>
        <begin position="497"/>
        <end position="517"/>
    </location>
</feature>
<dbReference type="Gene3D" id="2.60.200.20">
    <property type="match status" value="1"/>
</dbReference>
<feature type="region of interest" description="Disordered" evidence="1">
    <location>
        <begin position="563"/>
        <end position="596"/>
    </location>
</feature>
<proteinExistence type="predicted"/>
<gene>
    <name evidence="3" type="ORF">Nepgr_002153</name>
</gene>
<sequence>MAEHKKDIRQPSSTDSKIPVFTVLKNGTVLKNIFLITTPPLSDEIQEDAGGKKAHQDLEETLLIGRHPDCHIRLEHPSISRFHLRIYFKPSSKHLTVTDLSSVHGTWISGQMIEPKMRMELNEGDTLRIGGSSRLYRLHWIPLTQAYDFQNPFVPALDAPAPEEQKAKESNQVDNSISFRSEETQLVDSVPEGFDFLLPNPNSECSVQKEISSAPPMPEDVNCPVSIEENGEQVNKHEVVQSACWALEGLDSLFLDMNSEWSVQNKIQSESSIQEDTKILPSNESKGEEQVQEHKDKQSVDSVLMGLESLVPDVNSVWFEQKEIPTAAPVPEDTIFFVSNVQSGGEEQVTRNDVMQSVTEEDTQSMGSVLDGLEVVFLEDNSEWRQQLQGLQSDTNFMISHAETEGKEDIISEAEIVEELANQIPLREFKEQNIFSEILSEITMTEPIESLLPVGINFRTKTQQFVLRTTVQGSLLPVESNNQLFEEEQELFEFQVQGKNPRGPSLTPGLTERADGPTPCGKAKGGFAVNILQGNEESPPINEYEENGPWNFWSASVSSATLNPRGPSLTPSLTERADGSSPCGKAKGGLASPPRTGYEENDPWNFWSASVSNATLNLSPHSNEVLLESKKLMSRQSISERKCIDSPNVDVNQSSLRKNNEEEIWSFWSRTLGEETVCSSLSSDAEALSEPSTNEPVNNKNLNLMLLIPVEKARENLTLESTPIRSGEKFNLPSSWLRRGNPASDIQSQTRWSRGKKIVNEEDIIKYEPISRALFGEADYQRGEIFTPDKENCTPNTHTSMIKFGMLKEVEHSYSDRSPLKSIGNFDIHSEECTSASSDKKNRTPKVDRPRKSVRRSPSNNAKNRRERMPFQLLLANSFQKSISETCISNAAENSHNYVNYEEAPNNNNKSSSEGTQRWNMIVDTTCLLNKKSRKALKLLEGLKGTKLIIPRIVMRELNCMKRQIHLFGRKTEVSSALDLIEECMVKTKWWIHMQSSVEEERLIAPTPPASPQSQLSSKIRDAILSSFGTLPEIASPTAEDHILDYTILFQRFQNDGHLVLLTNNISMKIKAMAEGLICETAEEFRASLVNPFSERFMWADSSPRGQTWSCLDDIVLRENFYPSSLKMTDKVESIKGLKLLLHHNFHHAKISLIR</sequence>
<dbReference type="SMART" id="SM00240">
    <property type="entry name" value="FHA"/>
    <property type="match status" value="1"/>
</dbReference>
<dbReference type="Pfam" id="PF13638">
    <property type="entry name" value="PIN_4"/>
    <property type="match status" value="1"/>
</dbReference>
<name>A0AAD3P5Q0_NEPGR</name>
<evidence type="ECO:0000313" key="4">
    <source>
        <dbReference type="Proteomes" id="UP001279734"/>
    </source>
</evidence>
<dbReference type="CDD" id="cd09880">
    <property type="entry name" value="PIN_Smg5-6-like"/>
    <property type="match status" value="1"/>
</dbReference>
<dbReference type="AlphaFoldDB" id="A0AAD3P5Q0"/>
<dbReference type="Pfam" id="PF00498">
    <property type="entry name" value="FHA"/>
    <property type="match status" value="1"/>
</dbReference>
<feature type="region of interest" description="Disordered" evidence="1">
    <location>
        <begin position="833"/>
        <end position="870"/>
    </location>
</feature>
<comment type="caution">
    <text evidence="3">The sequence shown here is derived from an EMBL/GenBank/DDBJ whole genome shotgun (WGS) entry which is preliminary data.</text>
</comment>
<dbReference type="Proteomes" id="UP001279734">
    <property type="component" value="Unassembled WGS sequence"/>
</dbReference>
<dbReference type="InterPro" id="IPR008984">
    <property type="entry name" value="SMAD_FHA_dom_sf"/>
</dbReference>
<dbReference type="CDD" id="cd22691">
    <property type="entry name" value="FHA_PS1-like"/>
    <property type="match status" value="1"/>
</dbReference>
<dbReference type="Gene3D" id="3.40.50.1010">
    <property type="entry name" value="5'-nuclease"/>
    <property type="match status" value="1"/>
</dbReference>
<dbReference type="PANTHER" id="PTHR22593:SF8">
    <property type="entry name" value="FHA DOMAIN-CONTAINING PROTEIN PS1"/>
    <property type="match status" value="1"/>
</dbReference>
<evidence type="ECO:0000313" key="3">
    <source>
        <dbReference type="EMBL" id="GMH00314.1"/>
    </source>
</evidence>
<organism evidence="3 4">
    <name type="scientific">Nepenthes gracilis</name>
    <name type="common">Slender pitcher plant</name>
    <dbReference type="NCBI Taxonomy" id="150966"/>
    <lineage>
        <taxon>Eukaryota</taxon>
        <taxon>Viridiplantae</taxon>
        <taxon>Streptophyta</taxon>
        <taxon>Embryophyta</taxon>
        <taxon>Tracheophyta</taxon>
        <taxon>Spermatophyta</taxon>
        <taxon>Magnoliopsida</taxon>
        <taxon>eudicotyledons</taxon>
        <taxon>Gunneridae</taxon>
        <taxon>Pentapetalae</taxon>
        <taxon>Caryophyllales</taxon>
        <taxon>Nepenthaceae</taxon>
        <taxon>Nepenthes</taxon>
    </lineage>
</organism>
<evidence type="ECO:0000259" key="2">
    <source>
        <dbReference type="PROSITE" id="PS50006"/>
    </source>
</evidence>
<evidence type="ECO:0000256" key="1">
    <source>
        <dbReference type="SAM" id="MobiDB-lite"/>
    </source>
</evidence>
<accession>A0AAD3P5Q0</accession>
<protein>
    <recommendedName>
        <fullName evidence="2">FHA domain-containing protein</fullName>
    </recommendedName>
</protein>
<reference evidence="3" key="1">
    <citation type="submission" date="2023-05" db="EMBL/GenBank/DDBJ databases">
        <title>Nepenthes gracilis genome sequencing.</title>
        <authorList>
            <person name="Fukushima K."/>
        </authorList>
    </citation>
    <scope>NUCLEOTIDE SEQUENCE</scope>
    <source>
        <strain evidence="3">SING2019-196</strain>
    </source>
</reference>
<feature type="compositionally biased region" description="Basic and acidic residues" evidence="1">
    <location>
        <begin position="833"/>
        <end position="851"/>
    </location>
</feature>
<keyword evidence="4" id="KW-1185">Reference proteome</keyword>
<dbReference type="SUPFAM" id="SSF49879">
    <property type="entry name" value="SMAD/FHA domain"/>
    <property type="match status" value="1"/>
</dbReference>
<feature type="domain" description="FHA" evidence="2">
    <location>
        <begin position="62"/>
        <end position="113"/>
    </location>
</feature>
<dbReference type="EMBL" id="BSYO01000002">
    <property type="protein sequence ID" value="GMH00314.1"/>
    <property type="molecule type" value="Genomic_DNA"/>
</dbReference>
<dbReference type="PROSITE" id="PS50006">
    <property type="entry name" value="FHA_DOMAIN"/>
    <property type="match status" value="1"/>
</dbReference>
<dbReference type="GO" id="GO:0031965">
    <property type="term" value="C:nuclear membrane"/>
    <property type="evidence" value="ECO:0007669"/>
    <property type="project" value="TreeGrafter"/>
</dbReference>
<dbReference type="InterPro" id="IPR002716">
    <property type="entry name" value="PIN_dom"/>
</dbReference>
<dbReference type="PANTHER" id="PTHR22593">
    <property type="entry name" value="TRANSMEMBRANE PROTEIN 18"/>
    <property type="match status" value="1"/>
</dbReference>